<comment type="similarity">
    <text evidence="2">Belongs to the major facilitator superfamily. Proton-dependent oligopeptide transporter (POT/PTR) (TC 2.A.17) family.</text>
</comment>
<keyword evidence="4 6" id="KW-1133">Transmembrane helix</keyword>
<gene>
    <name evidence="7" type="ORF">C1H46_033200</name>
</gene>
<comment type="caution">
    <text evidence="7">The sequence shown here is derived from an EMBL/GenBank/DDBJ whole genome shotgun (WGS) entry which is preliminary data.</text>
</comment>
<feature type="transmembrane region" description="Helical" evidence="6">
    <location>
        <begin position="388"/>
        <end position="409"/>
    </location>
</feature>
<dbReference type="AlphaFoldDB" id="A0A540L469"/>
<dbReference type="GO" id="GO:0006857">
    <property type="term" value="P:oligopeptide transport"/>
    <property type="evidence" value="ECO:0007669"/>
    <property type="project" value="InterPro"/>
</dbReference>
<accession>A0A540L469</accession>
<dbReference type="EMBL" id="VIEB01000774">
    <property type="protein sequence ID" value="TQD81268.1"/>
    <property type="molecule type" value="Genomic_DNA"/>
</dbReference>
<dbReference type="Pfam" id="PF00854">
    <property type="entry name" value="PTR2"/>
    <property type="match status" value="1"/>
</dbReference>
<feature type="transmembrane region" description="Helical" evidence="6">
    <location>
        <begin position="62"/>
        <end position="81"/>
    </location>
</feature>
<name>A0A540L469_MALBA</name>
<feature type="transmembrane region" description="Helical" evidence="6">
    <location>
        <begin position="516"/>
        <end position="541"/>
    </location>
</feature>
<dbReference type="SUPFAM" id="SSF103473">
    <property type="entry name" value="MFS general substrate transporter"/>
    <property type="match status" value="1"/>
</dbReference>
<keyword evidence="8" id="KW-1185">Reference proteome</keyword>
<evidence type="ECO:0008006" key="9">
    <source>
        <dbReference type="Google" id="ProtNLM"/>
    </source>
</evidence>
<evidence type="ECO:0000256" key="2">
    <source>
        <dbReference type="ARBA" id="ARBA00005982"/>
    </source>
</evidence>
<dbReference type="GO" id="GO:0016020">
    <property type="term" value="C:membrane"/>
    <property type="evidence" value="ECO:0007669"/>
    <property type="project" value="UniProtKB-SubCell"/>
</dbReference>
<evidence type="ECO:0000313" key="8">
    <source>
        <dbReference type="Proteomes" id="UP000315295"/>
    </source>
</evidence>
<dbReference type="InterPro" id="IPR018456">
    <property type="entry name" value="PTR2_symporter_CS"/>
</dbReference>
<feature type="transmembrane region" description="Helical" evidence="6">
    <location>
        <begin position="185"/>
        <end position="205"/>
    </location>
</feature>
<evidence type="ECO:0000256" key="4">
    <source>
        <dbReference type="ARBA" id="ARBA00022989"/>
    </source>
</evidence>
<dbReference type="InterPro" id="IPR036259">
    <property type="entry name" value="MFS_trans_sf"/>
</dbReference>
<keyword evidence="5 6" id="KW-0472">Membrane</keyword>
<feature type="transmembrane region" description="Helical" evidence="6">
    <location>
        <begin position="87"/>
        <end position="108"/>
    </location>
</feature>
<feature type="transmembrane region" description="Helical" evidence="6">
    <location>
        <begin position="160"/>
        <end position="179"/>
    </location>
</feature>
<protein>
    <recommendedName>
        <fullName evidence="9">Major facilitator superfamily (MFS) profile domain-containing protein</fullName>
    </recommendedName>
</protein>
<keyword evidence="3 6" id="KW-0812">Transmembrane</keyword>
<proteinExistence type="inferred from homology"/>
<evidence type="ECO:0000256" key="3">
    <source>
        <dbReference type="ARBA" id="ARBA00022692"/>
    </source>
</evidence>
<dbReference type="PROSITE" id="PS01022">
    <property type="entry name" value="PTR2_1"/>
    <property type="match status" value="1"/>
</dbReference>
<dbReference type="GO" id="GO:0022857">
    <property type="term" value="F:transmembrane transporter activity"/>
    <property type="evidence" value="ECO:0007669"/>
    <property type="project" value="InterPro"/>
</dbReference>
<feature type="transmembrane region" description="Helical" evidence="6">
    <location>
        <begin position="441"/>
        <end position="460"/>
    </location>
</feature>
<evidence type="ECO:0000256" key="5">
    <source>
        <dbReference type="ARBA" id="ARBA00023136"/>
    </source>
</evidence>
<reference evidence="7 8" key="1">
    <citation type="journal article" date="2019" name="G3 (Bethesda)">
        <title>Sequencing of a Wild Apple (Malus baccata) Genome Unravels the Differences Between Cultivated and Wild Apple Species Regarding Disease Resistance and Cold Tolerance.</title>
        <authorList>
            <person name="Chen X."/>
        </authorList>
    </citation>
    <scope>NUCLEOTIDE SEQUENCE [LARGE SCALE GENOMIC DNA]</scope>
    <source>
        <strain evidence="8">cv. Shandingzi</strain>
        <tissue evidence="7">Leaves</tissue>
    </source>
</reference>
<sequence length="564" mass="62445">MNIASTAHGKPSTGGWNAAIFIILVEVAQQFAFYGLASNLIMYLTDVLDQPLATAAENVNTWLGVSSVFPVVGAFLADSYFGRFKTIVFSVTIYFLGMVLLTLSVSVIPSQSRRTMFFVALYILSVAQGGQKPCVQTFAADQFDENTPEEIKVKSSFFNWWYLGLVFGATSATLGVVYLQDNVGWGLGFGILAGVLVLSLVSFLVGTKRYRKQRPPGSPFTTVAQVLVAAARKWHVIETLNCEGVYYGDEKGEAMLQRQSQPLVLARTNQLRCLDKAMIIDEQDASTKTRNPWRLCSLNQVEEVKLVLRLIPIWLSCLMFGVIQAQLHTFFTKQSSTTIRSIGPHFQVPAASLQGLVGIAILIAVPIYDRVFVPVVRKHTGHPSGITVLQRIGIGLVLSILLMVVSALVEAKRLNIAKDYNLIDKPKAIIPMRVWWLLPQYLILGLADAFTTVGLQELFYDQMPEQMRSMGAAASMSVVGVGSFTSNWIISAVELITSRNGNKWLGDNINRAHLDYFYWVLAVLSTLNFCVYGVIASAFVYKKVEREDKVKTELTLVKNHDGEI</sequence>
<comment type="subcellular location">
    <subcellularLocation>
        <location evidence="1">Membrane</location>
        <topology evidence="1">Multi-pass membrane protein</topology>
    </subcellularLocation>
</comment>
<organism evidence="7 8">
    <name type="scientific">Malus baccata</name>
    <name type="common">Siberian crab apple</name>
    <name type="synonym">Pyrus baccata</name>
    <dbReference type="NCBI Taxonomy" id="106549"/>
    <lineage>
        <taxon>Eukaryota</taxon>
        <taxon>Viridiplantae</taxon>
        <taxon>Streptophyta</taxon>
        <taxon>Embryophyta</taxon>
        <taxon>Tracheophyta</taxon>
        <taxon>Spermatophyta</taxon>
        <taxon>Magnoliopsida</taxon>
        <taxon>eudicotyledons</taxon>
        <taxon>Gunneridae</taxon>
        <taxon>Pentapetalae</taxon>
        <taxon>rosids</taxon>
        <taxon>fabids</taxon>
        <taxon>Rosales</taxon>
        <taxon>Rosaceae</taxon>
        <taxon>Amygdaloideae</taxon>
        <taxon>Maleae</taxon>
        <taxon>Malus</taxon>
    </lineage>
</organism>
<feature type="transmembrane region" description="Helical" evidence="6">
    <location>
        <begin position="472"/>
        <end position="496"/>
    </location>
</feature>
<evidence type="ECO:0000256" key="6">
    <source>
        <dbReference type="SAM" id="Phobius"/>
    </source>
</evidence>
<dbReference type="Gene3D" id="1.20.1250.20">
    <property type="entry name" value="MFS general substrate transporter like domains"/>
    <property type="match status" value="1"/>
</dbReference>
<evidence type="ECO:0000256" key="1">
    <source>
        <dbReference type="ARBA" id="ARBA00004141"/>
    </source>
</evidence>
<dbReference type="PANTHER" id="PTHR11654">
    <property type="entry name" value="OLIGOPEPTIDE TRANSPORTER-RELATED"/>
    <property type="match status" value="1"/>
</dbReference>
<dbReference type="Proteomes" id="UP000315295">
    <property type="component" value="Unassembled WGS sequence"/>
</dbReference>
<feature type="transmembrane region" description="Helical" evidence="6">
    <location>
        <begin position="18"/>
        <end position="41"/>
    </location>
</feature>
<dbReference type="InterPro" id="IPR000109">
    <property type="entry name" value="POT_fam"/>
</dbReference>
<feature type="transmembrane region" description="Helical" evidence="6">
    <location>
        <begin position="347"/>
        <end position="368"/>
    </location>
</feature>
<evidence type="ECO:0000313" key="7">
    <source>
        <dbReference type="EMBL" id="TQD81268.1"/>
    </source>
</evidence>